<evidence type="ECO:0000313" key="1">
    <source>
        <dbReference type="EMBL" id="RBP98785.1"/>
    </source>
</evidence>
<comment type="caution">
    <text evidence="1">The sequence shown here is derived from an EMBL/GenBank/DDBJ whole genome shotgun (WGS) entry which is preliminary data.</text>
</comment>
<dbReference type="OrthoDB" id="3234801at2"/>
<dbReference type="AlphaFoldDB" id="A0A366KAL9"/>
<name>A0A366KAL9_9BIFI</name>
<dbReference type="Pfam" id="PF20486">
    <property type="entry name" value="DUF6725"/>
    <property type="match status" value="1"/>
</dbReference>
<proteinExistence type="predicted"/>
<dbReference type="InterPro" id="IPR046571">
    <property type="entry name" value="DUF6725"/>
</dbReference>
<gene>
    <name evidence="1" type="ORF">CRD59_07245</name>
</gene>
<dbReference type="RefSeq" id="WP_113854033.1">
    <property type="nucleotide sequence ID" value="NZ_PDCH01000022.1"/>
</dbReference>
<organism evidence="1 2">
    <name type="scientific">Bifidobacterium xylocopae</name>
    <dbReference type="NCBI Taxonomy" id="2493119"/>
    <lineage>
        <taxon>Bacteria</taxon>
        <taxon>Bacillati</taxon>
        <taxon>Actinomycetota</taxon>
        <taxon>Actinomycetes</taxon>
        <taxon>Bifidobacteriales</taxon>
        <taxon>Bifidobacteriaceae</taxon>
        <taxon>Bifidobacterium</taxon>
    </lineage>
</organism>
<keyword evidence="2" id="KW-1185">Reference proteome</keyword>
<accession>A0A366KAL9</accession>
<dbReference type="EMBL" id="PDCH01000022">
    <property type="protein sequence ID" value="RBP98785.1"/>
    <property type="molecule type" value="Genomic_DNA"/>
</dbReference>
<evidence type="ECO:0000313" key="2">
    <source>
        <dbReference type="Proteomes" id="UP000252345"/>
    </source>
</evidence>
<dbReference type="Proteomes" id="UP000252345">
    <property type="component" value="Unassembled WGS sequence"/>
</dbReference>
<reference evidence="1 2" key="1">
    <citation type="submission" date="2017-10" db="EMBL/GenBank/DDBJ databases">
        <title>Bifidobacterium xylocopum sp. nov. and Bifidobacterium aemilianum sp. nov., from the carpenter bee (Xylocopa violacea) digestive tract.</title>
        <authorList>
            <person name="Alberoni D."/>
            <person name="Baffoni L."/>
            <person name="Di Gioia D."/>
            <person name="Gaggia F."/>
            <person name="Biavati B."/>
        </authorList>
    </citation>
    <scope>NUCLEOTIDE SEQUENCE [LARGE SCALE GENOMIC DNA]</scope>
    <source>
        <strain evidence="1 2">XV2</strain>
    </source>
</reference>
<protein>
    <recommendedName>
        <fullName evidence="3">Ferrous iron transport protein A</fullName>
    </recommendedName>
</protein>
<evidence type="ECO:0008006" key="3">
    <source>
        <dbReference type="Google" id="ProtNLM"/>
    </source>
</evidence>
<sequence>MPVGSRVVVRMADSVDPASGRMTYRDFIGHVRACDGRMLTLRRDPAANGSRPSQDVRLDVAAIVAVKPIPERRYPFGHRDGSAS</sequence>